<keyword evidence="3" id="KW-0614">Plasmid</keyword>
<sequence>MAIARARLQGIKQLGQRKSWRPSMPESVEDADDAVGRPKPQMVPAGYRQGIITAITVLLGFSLAFWRFWGFESPGKWSVRALFAALCLVSAVALQILSLFRALRIEDDEVSEYRRTVRWFIASAIALLLGLTAAMFDAALAEAVD</sequence>
<keyword evidence="4" id="KW-1185">Reference proteome</keyword>
<evidence type="ECO:0000313" key="4">
    <source>
        <dbReference type="Proteomes" id="UP000002429"/>
    </source>
</evidence>
<dbReference type="eggNOG" id="ENOG50335S6">
    <property type="taxonomic scope" value="Bacteria"/>
</dbReference>
<dbReference type="EMBL" id="CP000353">
    <property type="protein sequence ID" value="ABF12508.1"/>
    <property type="molecule type" value="Genomic_DNA"/>
</dbReference>
<feature type="region of interest" description="Disordered" evidence="1">
    <location>
        <begin position="14"/>
        <end position="35"/>
    </location>
</feature>
<dbReference type="KEGG" id="rme:Rmet_5649"/>
<proteinExistence type="predicted"/>
<keyword evidence="2" id="KW-0812">Transmembrane</keyword>
<protein>
    <submittedName>
        <fullName evidence="3">Uncharacterized protein</fullName>
    </submittedName>
</protein>
<dbReference type="HOGENOM" id="CLU_1988923_0_0_4"/>
<feature type="transmembrane region" description="Helical" evidence="2">
    <location>
        <begin position="50"/>
        <end position="69"/>
    </location>
</feature>
<evidence type="ECO:0000256" key="2">
    <source>
        <dbReference type="SAM" id="Phobius"/>
    </source>
</evidence>
<evidence type="ECO:0000313" key="3">
    <source>
        <dbReference type="EMBL" id="ABF12508.1"/>
    </source>
</evidence>
<name>Q1LBG8_CUPMC</name>
<dbReference type="AlphaFoldDB" id="Q1LBG8"/>
<keyword evidence="2" id="KW-1133">Transmembrane helix</keyword>
<accession>Q1LBG8</accession>
<organism evidence="3 4">
    <name type="scientific">Cupriavidus metallidurans (strain ATCC 43123 / DSM 2839 / NBRC 102507 / CH34)</name>
    <name type="common">Ralstonia metallidurans</name>
    <dbReference type="NCBI Taxonomy" id="266264"/>
    <lineage>
        <taxon>Bacteria</taxon>
        <taxon>Pseudomonadati</taxon>
        <taxon>Pseudomonadota</taxon>
        <taxon>Betaproteobacteria</taxon>
        <taxon>Burkholderiales</taxon>
        <taxon>Burkholderiaceae</taxon>
        <taxon>Cupriavidus</taxon>
    </lineage>
</organism>
<gene>
    <name evidence="3" type="ordered locus">Rmet_5649</name>
</gene>
<evidence type="ECO:0000256" key="1">
    <source>
        <dbReference type="SAM" id="MobiDB-lite"/>
    </source>
</evidence>
<keyword evidence="2" id="KW-0472">Membrane</keyword>
<geneLocation type="plasmid" evidence="3 4">
    <name>megaplasmid</name>
</geneLocation>
<dbReference type="Proteomes" id="UP000002429">
    <property type="component" value="Plasmid megaplasmid"/>
</dbReference>
<reference evidence="4" key="1">
    <citation type="journal article" date="2010" name="PLoS ONE">
        <title>The complete genome sequence of Cupriavidus metallidurans strain CH34, a master survivalist in harsh and anthropogenic environments.</title>
        <authorList>
            <person name="Janssen P.J."/>
            <person name="Van Houdt R."/>
            <person name="Moors H."/>
            <person name="Monsieurs P."/>
            <person name="Morin N."/>
            <person name="Michaux A."/>
            <person name="Benotmane M.A."/>
            <person name="Leys N."/>
            <person name="Vallaeys T."/>
            <person name="Lapidus A."/>
            <person name="Monchy S."/>
            <person name="Medigue C."/>
            <person name="Taghavi S."/>
            <person name="McCorkle S."/>
            <person name="Dunn J."/>
            <person name="van der Lelie D."/>
            <person name="Mergeay M."/>
        </authorList>
    </citation>
    <scope>NUCLEOTIDE SEQUENCE [LARGE SCALE GENOMIC DNA]</scope>
    <source>
        <strain evidence="4">ATCC 43123 / DSM 2839 / NBRC 102507 / CH34</strain>
    </source>
</reference>
<feature type="transmembrane region" description="Helical" evidence="2">
    <location>
        <begin position="81"/>
        <end position="100"/>
    </location>
</feature>
<feature type="transmembrane region" description="Helical" evidence="2">
    <location>
        <begin position="120"/>
        <end position="141"/>
    </location>
</feature>